<dbReference type="RefSeq" id="WP_345413155.1">
    <property type="nucleotide sequence ID" value="NZ_BAABGT010000014.1"/>
</dbReference>
<accession>A0ABP8RIL1</accession>
<proteinExistence type="predicted"/>
<protein>
    <recommendedName>
        <fullName evidence="3">DUF222 domain-containing protein</fullName>
    </recommendedName>
</protein>
<gene>
    <name evidence="1" type="ORF">GCM10023175_09940</name>
</gene>
<evidence type="ECO:0000313" key="1">
    <source>
        <dbReference type="EMBL" id="GAA4539092.1"/>
    </source>
</evidence>
<sequence>MHPYERRRYAALRADQETIGRAAAWLRHDTIQAGYAGLTHPEYAFGLASLLDEVALRLADDERLRDHAVRVCRTMLGDRMDMPGTRRTRRR</sequence>
<keyword evidence="2" id="KW-1185">Reference proteome</keyword>
<organism evidence="1 2">
    <name type="scientific">Pseudonocardia xishanensis</name>
    <dbReference type="NCBI Taxonomy" id="630995"/>
    <lineage>
        <taxon>Bacteria</taxon>
        <taxon>Bacillati</taxon>
        <taxon>Actinomycetota</taxon>
        <taxon>Actinomycetes</taxon>
        <taxon>Pseudonocardiales</taxon>
        <taxon>Pseudonocardiaceae</taxon>
        <taxon>Pseudonocardia</taxon>
    </lineage>
</organism>
<evidence type="ECO:0008006" key="3">
    <source>
        <dbReference type="Google" id="ProtNLM"/>
    </source>
</evidence>
<reference evidence="2" key="1">
    <citation type="journal article" date="2019" name="Int. J. Syst. Evol. Microbiol.">
        <title>The Global Catalogue of Microorganisms (GCM) 10K type strain sequencing project: providing services to taxonomists for standard genome sequencing and annotation.</title>
        <authorList>
            <consortium name="The Broad Institute Genomics Platform"/>
            <consortium name="The Broad Institute Genome Sequencing Center for Infectious Disease"/>
            <person name="Wu L."/>
            <person name="Ma J."/>
        </authorList>
    </citation>
    <scope>NUCLEOTIDE SEQUENCE [LARGE SCALE GENOMIC DNA]</scope>
    <source>
        <strain evidence="2">JCM 17906</strain>
    </source>
</reference>
<comment type="caution">
    <text evidence="1">The sequence shown here is derived from an EMBL/GenBank/DDBJ whole genome shotgun (WGS) entry which is preliminary data.</text>
</comment>
<dbReference type="Proteomes" id="UP001501598">
    <property type="component" value="Unassembled WGS sequence"/>
</dbReference>
<dbReference type="EMBL" id="BAABGT010000014">
    <property type="protein sequence ID" value="GAA4539092.1"/>
    <property type="molecule type" value="Genomic_DNA"/>
</dbReference>
<name>A0ABP8RIL1_9PSEU</name>
<evidence type="ECO:0000313" key="2">
    <source>
        <dbReference type="Proteomes" id="UP001501598"/>
    </source>
</evidence>